<keyword evidence="1" id="KW-0472">Membrane</keyword>
<evidence type="ECO:0000256" key="1">
    <source>
        <dbReference type="SAM" id="Phobius"/>
    </source>
</evidence>
<evidence type="ECO:0000313" key="3">
    <source>
        <dbReference type="Proteomes" id="UP000678499"/>
    </source>
</evidence>
<name>A0A7R9BKH7_9CRUS</name>
<reference evidence="2" key="1">
    <citation type="submission" date="2020-11" db="EMBL/GenBank/DDBJ databases">
        <authorList>
            <person name="Tran Van P."/>
        </authorList>
    </citation>
    <scope>NUCLEOTIDE SEQUENCE</scope>
</reference>
<accession>A0A7R9BKH7</accession>
<evidence type="ECO:0000313" key="2">
    <source>
        <dbReference type="EMBL" id="CAD7277000.1"/>
    </source>
</evidence>
<dbReference type="Proteomes" id="UP000678499">
    <property type="component" value="Unassembled WGS sequence"/>
</dbReference>
<dbReference type="EMBL" id="OA882807">
    <property type="protein sequence ID" value="CAD7277000.1"/>
    <property type="molecule type" value="Genomic_DNA"/>
</dbReference>
<organism evidence="2">
    <name type="scientific">Notodromas monacha</name>
    <dbReference type="NCBI Taxonomy" id="399045"/>
    <lineage>
        <taxon>Eukaryota</taxon>
        <taxon>Metazoa</taxon>
        <taxon>Ecdysozoa</taxon>
        <taxon>Arthropoda</taxon>
        <taxon>Crustacea</taxon>
        <taxon>Oligostraca</taxon>
        <taxon>Ostracoda</taxon>
        <taxon>Podocopa</taxon>
        <taxon>Podocopida</taxon>
        <taxon>Cypridocopina</taxon>
        <taxon>Cypridoidea</taxon>
        <taxon>Cyprididae</taxon>
        <taxon>Notodromas</taxon>
    </lineage>
</organism>
<dbReference type="EMBL" id="CAJPEX010000770">
    <property type="protein sequence ID" value="CAG0917152.1"/>
    <property type="molecule type" value="Genomic_DNA"/>
</dbReference>
<dbReference type="AlphaFoldDB" id="A0A7R9BKH7"/>
<keyword evidence="1" id="KW-0812">Transmembrane</keyword>
<dbReference type="OrthoDB" id="262547at2759"/>
<keyword evidence="1" id="KW-1133">Transmembrane helix</keyword>
<feature type="transmembrane region" description="Helical" evidence="1">
    <location>
        <begin position="50"/>
        <end position="67"/>
    </location>
</feature>
<proteinExistence type="predicted"/>
<protein>
    <submittedName>
        <fullName evidence="2">Uncharacterized protein</fullName>
    </submittedName>
</protein>
<sequence length="96" mass="10467">MSPKNRKWDSLFYAFPNDRIRNERYGQLSGMVEPVAGILGAYAVGIAEPLLPFALAFAGGAMVFVVIDDIIPEAQMRFIEAFVTMPLNGVDLCGKG</sequence>
<keyword evidence="3" id="KW-1185">Reference proteome</keyword>
<gene>
    <name evidence="2" type="ORF">NMOB1V02_LOCUS4742</name>
</gene>